<dbReference type="GO" id="GO:0016874">
    <property type="term" value="F:ligase activity"/>
    <property type="evidence" value="ECO:0007669"/>
    <property type="project" value="UniProtKB-KW"/>
</dbReference>
<dbReference type="Proteomes" id="UP000280099">
    <property type="component" value="Unassembled WGS sequence"/>
</dbReference>
<keyword evidence="2" id="KW-1185">Reference proteome</keyword>
<accession>A0A420XGD7</accession>
<evidence type="ECO:0000313" key="2">
    <source>
        <dbReference type="Proteomes" id="UP000280099"/>
    </source>
</evidence>
<dbReference type="PANTHER" id="PTHR43767:SF10">
    <property type="entry name" value="SURFACTIN SYNTHASE SUBUNIT 1"/>
    <property type="match status" value="1"/>
</dbReference>
<proteinExistence type="predicted"/>
<gene>
    <name evidence="1" type="ORF">DES31_1138</name>
</gene>
<dbReference type="RefSeq" id="WP_121122928.1">
    <property type="nucleotide sequence ID" value="NZ_CP016604.1"/>
</dbReference>
<organism evidence="1 2">
    <name type="scientific">Otariodibacter oris</name>
    <dbReference type="NCBI Taxonomy" id="1032623"/>
    <lineage>
        <taxon>Bacteria</taxon>
        <taxon>Pseudomonadati</taxon>
        <taxon>Pseudomonadota</taxon>
        <taxon>Gammaproteobacteria</taxon>
        <taxon>Pasteurellales</taxon>
        <taxon>Pasteurellaceae</taxon>
        <taxon>Otariodibacter</taxon>
    </lineage>
</organism>
<dbReference type="OrthoDB" id="9787658at2"/>
<dbReference type="Gene3D" id="3.30.300.30">
    <property type="match status" value="1"/>
</dbReference>
<dbReference type="InterPro" id="IPR045851">
    <property type="entry name" value="AMP-bd_C_sf"/>
</dbReference>
<dbReference type="AlphaFoldDB" id="A0A420XGD7"/>
<dbReference type="EMBL" id="RBJC01000006">
    <property type="protein sequence ID" value="RKR71789.1"/>
    <property type="molecule type" value="Genomic_DNA"/>
</dbReference>
<dbReference type="InterPro" id="IPR042099">
    <property type="entry name" value="ANL_N_sf"/>
</dbReference>
<dbReference type="SUPFAM" id="SSF56801">
    <property type="entry name" value="Acetyl-CoA synthetase-like"/>
    <property type="match status" value="1"/>
</dbReference>
<dbReference type="Gene3D" id="3.40.50.12780">
    <property type="entry name" value="N-terminal domain of ligase-like"/>
    <property type="match status" value="1"/>
</dbReference>
<dbReference type="InterPro" id="IPR050237">
    <property type="entry name" value="ATP-dep_AMP-bd_enzyme"/>
</dbReference>
<comment type="caution">
    <text evidence="1">The sequence shown here is derived from an EMBL/GenBank/DDBJ whole genome shotgun (WGS) entry which is preliminary data.</text>
</comment>
<name>A0A420XGD7_9PAST</name>
<protein>
    <submittedName>
        <fullName evidence="1">Acyl-CoA synthetase (AMP-forming)/AMP-acid ligase II</fullName>
    </submittedName>
</protein>
<sequence length="438" mass="50424">MDNYQNNLLDCTHLVALNPKWSLIDFSSRVQQIRQQLEQDKIQKVALWIEDASQFTCVLLACLNTNCTVLLPPNLLPENKQWIDENADVFITSTQFNTYGILQKIEQIQPLVDKNNPTEIWLKTSGSSGNAKIIKKTAKQMWKEAEILSQILPFDRGNHIGILGSVSVQHLYGLTFRIFLAIEMGWILGREQLQYPEYLIAESYHYPQVIWISSPTLLTNLNIDNIKVNNLTGVISSGGVLHNHIGNHLRERLQIPLVEIYGSTETGAIAFRQDDQLWQSLPESTIGLNNDGVLWVESAWISQREQTADAIEINQNGFQLLGRSDRIVKLGDKRVSLVRIEQDLLSHPWVIDCYIAIHPEKHRPVAWVALSEEGINTLKQNARKDLIENLKQHLMQTQERFTLPRFWRFCLRLPRNSQSKIQRKDFEKVCFAQQDEIN</sequence>
<reference evidence="1 2" key="1">
    <citation type="submission" date="2018-10" db="EMBL/GenBank/DDBJ databases">
        <title>Genomic Encyclopedia of Type Strains, Phase IV (KMG-IV): sequencing the most valuable type-strain genomes for metagenomic binning, comparative biology and taxonomic classification.</title>
        <authorList>
            <person name="Goeker M."/>
        </authorList>
    </citation>
    <scope>NUCLEOTIDE SEQUENCE [LARGE SCALE GENOMIC DNA]</scope>
    <source>
        <strain evidence="1 2">DSM 23800</strain>
    </source>
</reference>
<evidence type="ECO:0000313" key="1">
    <source>
        <dbReference type="EMBL" id="RKR71789.1"/>
    </source>
</evidence>
<dbReference type="PANTHER" id="PTHR43767">
    <property type="entry name" value="LONG-CHAIN-FATTY-ACID--COA LIGASE"/>
    <property type="match status" value="1"/>
</dbReference>
<keyword evidence="1" id="KW-0436">Ligase</keyword>